<dbReference type="SUPFAM" id="SSF53474">
    <property type="entry name" value="alpha/beta-Hydrolases"/>
    <property type="match status" value="1"/>
</dbReference>
<dbReference type="PANTHER" id="PTHR43056:SF10">
    <property type="entry name" value="COCE_NOND FAMILY, PUTATIVE (AFU_ORTHOLOGUE AFUA_7G00600)-RELATED"/>
    <property type="match status" value="1"/>
</dbReference>
<proteinExistence type="predicted"/>
<dbReference type="PANTHER" id="PTHR43056">
    <property type="entry name" value="PEPTIDASE S9 PROLYL OLIGOPEPTIDASE"/>
    <property type="match status" value="1"/>
</dbReference>
<sequence length="555" mass="61149">MVLHVQRKGPSPVPPDATQHMVPMRDGVNLATDVYLPEGQQAPGATVLTRLPYDKGDDYAFMPIVARYFTARGYRVVVQDVRGKFRSEGETLLFVNEAHDGHDTIDWIVDQPWSDGVVGMWGDSYYGYTQWAAASTAHPALRAMVPRVTGTRLGELPVPIPGQRQHDVEMSVHRFYPLTIFHERDTLEWDLDWSRRPLADAVEEFFDHMGSRSPSYDAWFPDPTLLDRFPEGSPFDAPAVPVLMTIGMWDNCAPWQWSDHEELQRRPDWARCEYLLIEAIDHENHSHFELDDPKHASASPEALARYLDPAVEFFDVFLRGADTSIPRVRWHLANSGDPTVRADDNWPPTGTVEVALYLAGAAASAASAPGGSLAEERGEPESATWVHDPAACVPSPVENPFAFLAEYPDERALADRADVLCFSGGLLDEPLDLVGPVRLAAEVMSDGPEMDVFVRLLDVDSSGAAHLVARGEQTVLTADGAHRAVIDLGHLGYRVPAGHSLRLTVASSDFPEFVPAPGTGEHRWLASRTRHNRQSLALGGADGAMLSLSVLPPAR</sequence>
<gene>
    <name evidence="3" type="ORF">UFOPK3773_00530</name>
</gene>
<dbReference type="Gene3D" id="2.60.120.260">
    <property type="entry name" value="Galactose-binding domain-like"/>
    <property type="match status" value="1"/>
</dbReference>
<protein>
    <submittedName>
        <fullName evidence="3">Unannotated protein</fullName>
    </submittedName>
</protein>
<dbReference type="AlphaFoldDB" id="A0A6J7IYC3"/>
<dbReference type="SUPFAM" id="SSF49785">
    <property type="entry name" value="Galactose-binding domain-like"/>
    <property type="match status" value="1"/>
</dbReference>
<reference evidence="3" key="1">
    <citation type="submission" date="2020-05" db="EMBL/GenBank/DDBJ databases">
        <authorList>
            <person name="Chiriac C."/>
            <person name="Salcher M."/>
            <person name="Ghai R."/>
            <person name="Kavagutti S V."/>
        </authorList>
    </citation>
    <scope>NUCLEOTIDE SEQUENCE</scope>
</reference>
<dbReference type="GO" id="GO:0008239">
    <property type="term" value="F:dipeptidyl-peptidase activity"/>
    <property type="evidence" value="ECO:0007669"/>
    <property type="project" value="InterPro"/>
</dbReference>
<accession>A0A6J7IYC3</accession>
<keyword evidence="1" id="KW-0378">Hydrolase</keyword>
<dbReference type="InterPro" id="IPR013736">
    <property type="entry name" value="Xaa-Pro_dipept_C"/>
</dbReference>
<dbReference type="InterPro" id="IPR029058">
    <property type="entry name" value="AB_hydrolase_fold"/>
</dbReference>
<dbReference type="InterPro" id="IPR050585">
    <property type="entry name" value="Xaa-Pro_dipeptidyl-ppase/CocE"/>
</dbReference>
<evidence type="ECO:0000259" key="2">
    <source>
        <dbReference type="SMART" id="SM00939"/>
    </source>
</evidence>
<dbReference type="Pfam" id="PF02129">
    <property type="entry name" value="Peptidase_S15"/>
    <property type="match status" value="1"/>
</dbReference>
<dbReference type="InterPro" id="IPR008979">
    <property type="entry name" value="Galactose-bd-like_sf"/>
</dbReference>
<feature type="domain" description="Xaa-Pro dipeptidyl-peptidase C-terminal" evidence="2">
    <location>
        <begin position="311"/>
        <end position="547"/>
    </location>
</feature>
<evidence type="ECO:0000313" key="3">
    <source>
        <dbReference type="EMBL" id="CAB4935879.1"/>
    </source>
</evidence>
<evidence type="ECO:0000256" key="1">
    <source>
        <dbReference type="ARBA" id="ARBA00022801"/>
    </source>
</evidence>
<dbReference type="Gene3D" id="3.40.50.1820">
    <property type="entry name" value="alpha/beta hydrolase"/>
    <property type="match status" value="1"/>
</dbReference>
<dbReference type="SMART" id="SM00939">
    <property type="entry name" value="PepX_C"/>
    <property type="match status" value="1"/>
</dbReference>
<dbReference type="NCBIfam" id="TIGR00976">
    <property type="entry name" value="CocE_NonD"/>
    <property type="match status" value="2"/>
</dbReference>
<dbReference type="Pfam" id="PF08530">
    <property type="entry name" value="PepX_C"/>
    <property type="match status" value="1"/>
</dbReference>
<organism evidence="3">
    <name type="scientific">freshwater metagenome</name>
    <dbReference type="NCBI Taxonomy" id="449393"/>
    <lineage>
        <taxon>unclassified sequences</taxon>
        <taxon>metagenomes</taxon>
        <taxon>ecological metagenomes</taxon>
    </lineage>
</organism>
<dbReference type="EMBL" id="CAFBNF010000038">
    <property type="protein sequence ID" value="CAB4935879.1"/>
    <property type="molecule type" value="Genomic_DNA"/>
</dbReference>
<name>A0A6J7IYC3_9ZZZZ</name>
<dbReference type="InterPro" id="IPR005674">
    <property type="entry name" value="CocE/Ser_esterase"/>
</dbReference>
<dbReference type="Gene3D" id="1.10.3020.10">
    <property type="entry name" value="alpha-amino acid ester hydrolase ( Helical cap domain)"/>
    <property type="match status" value="1"/>
</dbReference>
<dbReference type="InterPro" id="IPR000383">
    <property type="entry name" value="Xaa-Pro-like_dom"/>
</dbReference>